<feature type="transmembrane region" description="Helical" evidence="1">
    <location>
        <begin position="415"/>
        <end position="436"/>
    </location>
</feature>
<keyword evidence="3" id="KW-1185">Reference proteome</keyword>
<dbReference type="RefSeq" id="WP_155113154.1">
    <property type="nucleotide sequence ID" value="NZ_WMIB01000016.1"/>
</dbReference>
<proteinExistence type="predicted"/>
<evidence type="ECO:0000256" key="1">
    <source>
        <dbReference type="SAM" id="Phobius"/>
    </source>
</evidence>
<feature type="transmembrane region" description="Helical" evidence="1">
    <location>
        <begin position="192"/>
        <end position="214"/>
    </location>
</feature>
<dbReference type="OrthoDB" id="9870399at2"/>
<dbReference type="Proteomes" id="UP000434639">
    <property type="component" value="Unassembled WGS sequence"/>
</dbReference>
<dbReference type="EMBL" id="WMIB01000016">
    <property type="protein sequence ID" value="MTH54646.1"/>
    <property type="molecule type" value="Genomic_DNA"/>
</dbReference>
<keyword evidence="1" id="KW-1133">Transmembrane helix</keyword>
<dbReference type="AlphaFoldDB" id="A0A7X2V5X3"/>
<keyword evidence="1" id="KW-0472">Membrane</keyword>
<feature type="transmembrane region" description="Helical" evidence="1">
    <location>
        <begin position="114"/>
        <end position="139"/>
    </location>
</feature>
<gene>
    <name evidence="2" type="ORF">GKZ89_14675</name>
</gene>
<organism evidence="2 3">
    <name type="scientific">Metabacillus mangrovi</name>
    <dbReference type="NCBI Taxonomy" id="1491830"/>
    <lineage>
        <taxon>Bacteria</taxon>
        <taxon>Bacillati</taxon>
        <taxon>Bacillota</taxon>
        <taxon>Bacilli</taxon>
        <taxon>Bacillales</taxon>
        <taxon>Bacillaceae</taxon>
        <taxon>Metabacillus</taxon>
    </lineage>
</organism>
<feature type="transmembrane region" description="Helical" evidence="1">
    <location>
        <begin position="333"/>
        <end position="357"/>
    </location>
</feature>
<feature type="transmembrane region" description="Helical" evidence="1">
    <location>
        <begin position="243"/>
        <end position="265"/>
    </location>
</feature>
<feature type="transmembrane region" description="Helical" evidence="1">
    <location>
        <begin position="73"/>
        <end position="93"/>
    </location>
</feature>
<comment type="caution">
    <text evidence="2">The sequence shown here is derived from an EMBL/GenBank/DDBJ whole genome shotgun (WGS) entry which is preliminary data.</text>
</comment>
<feature type="transmembrane region" description="Helical" evidence="1">
    <location>
        <begin position="25"/>
        <end position="47"/>
    </location>
</feature>
<feature type="transmembrane region" description="Helical" evidence="1">
    <location>
        <begin position="473"/>
        <end position="489"/>
    </location>
</feature>
<evidence type="ECO:0000313" key="3">
    <source>
        <dbReference type="Proteomes" id="UP000434639"/>
    </source>
</evidence>
<keyword evidence="1" id="KW-0812">Transmembrane</keyword>
<feature type="transmembrane region" description="Helical" evidence="1">
    <location>
        <begin position="311"/>
        <end position="327"/>
    </location>
</feature>
<feature type="transmembrane region" description="Helical" evidence="1">
    <location>
        <begin position="448"/>
        <end position="467"/>
    </location>
</feature>
<evidence type="ECO:0000313" key="2">
    <source>
        <dbReference type="EMBL" id="MTH54646.1"/>
    </source>
</evidence>
<feature type="transmembrane region" description="Helical" evidence="1">
    <location>
        <begin position="384"/>
        <end position="409"/>
    </location>
</feature>
<accession>A0A7X2V5X3</accession>
<sequence length="496" mass="55508">MDSWKIGKVIVLTWKNRFLEMIKDYPLLAIVPLLIIFGAGFGMYRLYGLVEDQLFAGGANLDLGRTYEYTSNYAQFSYFLALFGVVTLWQWGVRGKAGKRLLETLPVRKSTWTIGQLLPVLLIMWLFALLGLMPMLLVLANNLQFPVYEKIGVILLYFLLIGHSILAALLWQQLIHLLTKRWAGRGSETHHLALHQILFFLSAILAGGLFYFSAQQEWGLDSLLPGALFGETVRKLHEGSSGAFLFAAMLVCSSMILCAAILLLFRFESEWRPDETEGSLPLRFLPFSRNRILSLIITEGKRLSRDYETQFYCALAFVVLAGLGLGLRKYNLLVYGPVYEAVISYGLPFVFCLFSLLSRGRDQGLWPYLNASGIRKWEYAVSKAAVHLVLLPLVTFGLYRLCLFLTGISPSTGTFFLNAQILFLTAYLIGTVLPMNRSNPGSQLMNMLLFYFAAGAVSLAGMLGQPYEPFPGAYAGLYLAAGLMLLIPLETKGVKR</sequence>
<protein>
    <submittedName>
        <fullName evidence="2">Uncharacterized protein</fullName>
    </submittedName>
</protein>
<reference evidence="2 3" key="1">
    <citation type="journal article" date="2017" name="Int. J. Syst. Evol. Microbiol.">
        <title>Bacillus mangrovi sp. nov., isolated from a sediment sample from a mangrove forest.</title>
        <authorList>
            <person name="Gupta V."/>
            <person name="Singh P.K."/>
            <person name="Korpole S."/>
            <person name="Tanuku N.R.S."/>
            <person name="Pinnaka A.K."/>
        </authorList>
    </citation>
    <scope>NUCLEOTIDE SEQUENCE [LARGE SCALE GENOMIC DNA]</scope>
    <source>
        <strain evidence="2 3">KCTC 33872</strain>
    </source>
</reference>
<feature type="transmembrane region" description="Helical" evidence="1">
    <location>
        <begin position="151"/>
        <end position="171"/>
    </location>
</feature>
<name>A0A7X2V5X3_9BACI</name>